<feature type="transmembrane region" description="Helical" evidence="1">
    <location>
        <begin position="7"/>
        <end position="28"/>
    </location>
</feature>
<feature type="transmembrane region" description="Helical" evidence="1">
    <location>
        <begin position="34"/>
        <end position="55"/>
    </location>
</feature>
<sequence length="139" mass="15421">MSEQKLWRGGILPATIVALLSLIVVTFFNGKAGFFGGSLASITVLIFFSVHLLVARVSRDLDPTLTMVLAMLSYFAKVILMGVFLVLIGRFTDRSTVDRTSFAISALVITMAWLVAEMRSFTKIRFQMPLPKINSDNKE</sequence>
<feature type="transmembrane region" description="Helical" evidence="1">
    <location>
        <begin position="67"/>
        <end position="88"/>
    </location>
</feature>
<feature type="transmembrane region" description="Helical" evidence="1">
    <location>
        <begin position="100"/>
        <end position="116"/>
    </location>
</feature>
<keyword evidence="1" id="KW-0812">Transmembrane</keyword>
<keyword evidence="1" id="KW-1133">Transmembrane helix</keyword>
<gene>
    <name evidence="2" type="ORF">UFOPK2362_00377</name>
</gene>
<proteinExistence type="predicted"/>
<evidence type="ECO:0000256" key="1">
    <source>
        <dbReference type="SAM" id="Phobius"/>
    </source>
</evidence>
<protein>
    <submittedName>
        <fullName evidence="2">Unannotated protein</fullName>
    </submittedName>
</protein>
<organism evidence="2">
    <name type="scientific">freshwater metagenome</name>
    <dbReference type="NCBI Taxonomy" id="449393"/>
    <lineage>
        <taxon>unclassified sequences</taxon>
        <taxon>metagenomes</taxon>
        <taxon>ecological metagenomes</taxon>
    </lineage>
</organism>
<dbReference type="EMBL" id="CAEZXI010000025">
    <property type="protein sequence ID" value="CAB4680700.1"/>
    <property type="molecule type" value="Genomic_DNA"/>
</dbReference>
<name>A0A6J6N276_9ZZZZ</name>
<dbReference type="AlphaFoldDB" id="A0A6J6N276"/>
<evidence type="ECO:0000313" key="2">
    <source>
        <dbReference type="EMBL" id="CAB4680700.1"/>
    </source>
</evidence>
<accession>A0A6J6N276</accession>
<keyword evidence="1" id="KW-0472">Membrane</keyword>
<reference evidence="2" key="1">
    <citation type="submission" date="2020-05" db="EMBL/GenBank/DDBJ databases">
        <authorList>
            <person name="Chiriac C."/>
            <person name="Salcher M."/>
            <person name="Ghai R."/>
            <person name="Kavagutti S V."/>
        </authorList>
    </citation>
    <scope>NUCLEOTIDE SEQUENCE</scope>
</reference>